<reference evidence="3" key="1">
    <citation type="submission" date="2023-01" db="EMBL/GenBank/DDBJ databases">
        <title>Draft genome sequence of Nocardiopsis sp. LSu2-4 isolated from halophytes.</title>
        <authorList>
            <person name="Duangmal K."/>
            <person name="Chantavorakit T."/>
        </authorList>
    </citation>
    <scope>NUCLEOTIDE SEQUENCE</scope>
    <source>
        <strain evidence="3">LSu2-4</strain>
    </source>
</reference>
<proteinExistence type="predicted"/>
<dbReference type="Proteomes" id="UP001165685">
    <property type="component" value="Unassembled WGS sequence"/>
</dbReference>
<dbReference type="Gene3D" id="2.30.110.10">
    <property type="entry name" value="Electron Transport, Fmn-binding Protein, Chain A"/>
    <property type="match status" value="1"/>
</dbReference>
<dbReference type="Pfam" id="PF01613">
    <property type="entry name" value="Flavin_Reduct"/>
    <property type="match status" value="1"/>
</dbReference>
<dbReference type="PANTHER" id="PTHR30466">
    <property type="entry name" value="FLAVIN REDUCTASE"/>
    <property type="match status" value="1"/>
</dbReference>
<name>A0ABT4TSJ6_9ACTN</name>
<dbReference type="PANTHER" id="PTHR30466:SF1">
    <property type="entry name" value="FMN REDUCTASE (NADH) RUTF"/>
    <property type="match status" value="1"/>
</dbReference>
<dbReference type="RefSeq" id="WP_270680264.1">
    <property type="nucleotide sequence ID" value="NZ_JAQFWP010000059.1"/>
</dbReference>
<dbReference type="SUPFAM" id="SSF50475">
    <property type="entry name" value="FMN-binding split barrel"/>
    <property type="match status" value="1"/>
</dbReference>
<dbReference type="InterPro" id="IPR012349">
    <property type="entry name" value="Split_barrel_FMN-bd"/>
</dbReference>
<dbReference type="SMART" id="SM00903">
    <property type="entry name" value="Flavin_Reduct"/>
    <property type="match status" value="1"/>
</dbReference>
<organism evidence="3 4">
    <name type="scientific">Nocardiopsis suaedae</name>
    <dbReference type="NCBI Taxonomy" id="3018444"/>
    <lineage>
        <taxon>Bacteria</taxon>
        <taxon>Bacillati</taxon>
        <taxon>Actinomycetota</taxon>
        <taxon>Actinomycetes</taxon>
        <taxon>Streptosporangiales</taxon>
        <taxon>Nocardiopsidaceae</taxon>
        <taxon>Nocardiopsis</taxon>
    </lineage>
</organism>
<evidence type="ECO:0000313" key="3">
    <source>
        <dbReference type="EMBL" id="MDA2807637.1"/>
    </source>
</evidence>
<accession>A0ABT4TSJ6</accession>
<evidence type="ECO:0000256" key="1">
    <source>
        <dbReference type="ARBA" id="ARBA00023002"/>
    </source>
</evidence>
<comment type="caution">
    <text evidence="3">The sequence shown here is derived from an EMBL/GenBank/DDBJ whole genome shotgun (WGS) entry which is preliminary data.</text>
</comment>
<dbReference type="InterPro" id="IPR002563">
    <property type="entry name" value="Flavin_Rdtase-like_dom"/>
</dbReference>
<protein>
    <submittedName>
        <fullName evidence="3">Flavin reductase family protein</fullName>
    </submittedName>
</protein>
<evidence type="ECO:0000313" key="4">
    <source>
        <dbReference type="Proteomes" id="UP001165685"/>
    </source>
</evidence>
<keyword evidence="4" id="KW-1185">Reference proteome</keyword>
<gene>
    <name evidence="3" type="ORF">O4U47_24215</name>
</gene>
<sequence>MAISGTDYTDAMARVPSPVSVVTTRDASGRRWGFTSSSFCSLSKSPPLVLVCLDRSASTHEAFVSASHFMVNLLAHDQADVARTFATSGVDRFAAGDMVACELGLPGLSDAAVRLACSMRQVLGGGDHSILVGHVEEAHLDDARPLTYWNRNFTHVAAPRSAVGSG</sequence>
<keyword evidence="1" id="KW-0560">Oxidoreductase</keyword>
<dbReference type="InterPro" id="IPR050268">
    <property type="entry name" value="NADH-dep_flavin_reductase"/>
</dbReference>
<feature type="domain" description="Flavin reductase like" evidence="2">
    <location>
        <begin position="12"/>
        <end position="155"/>
    </location>
</feature>
<evidence type="ECO:0000259" key="2">
    <source>
        <dbReference type="SMART" id="SM00903"/>
    </source>
</evidence>
<dbReference type="EMBL" id="JAQFWP010000059">
    <property type="protein sequence ID" value="MDA2807637.1"/>
    <property type="molecule type" value="Genomic_DNA"/>
</dbReference>